<gene>
    <name evidence="2" type="ORF">CDEST_03532</name>
</gene>
<reference evidence="3" key="1">
    <citation type="journal article" date="2023" name="bioRxiv">
        <title>Complete genome of the Medicago anthracnose fungus, Colletotrichum destructivum, reveals a mini-chromosome-like region within a core chromosome.</title>
        <authorList>
            <person name="Lapalu N."/>
            <person name="Simon A."/>
            <person name="Lu A."/>
            <person name="Plaumann P.-L."/>
            <person name="Amselem J."/>
            <person name="Pigne S."/>
            <person name="Auger A."/>
            <person name="Koch C."/>
            <person name="Dallery J.-F."/>
            <person name="O'Connell R.J."/>
        </authorList>
    </citation>
    <scope>NUCLEOTIDE SEQUENCE [LARGE SCALE GENOMIC DNA]</scope>
    <source>
        <strain evidence="3">CBS 520.97</strain>
    </source>
</reference>
<accession>A0AAX4I6A3</accession>
<name>A0AAX4I6A3_9PEZI</name>
<feature type="compositionally biased region" description="Polar residues" evidence="1">
    <location>
        <begin position="1"/>
        <end position="16"/>
    </location>
</feature>
<dbReference type="KEGG" id="cdet:87940035"/>
<dbReference type="GeneID" id="87940035"/>
<sequence length="280" mass="32074">MLALTPQLSTKMSSAATPPDTEPSQLVPGVYILPEIFLSIVEGAVEIAEHGAFTDVMQWELGALNGINDSHRVVLNPLWYETLHRYRARCLQRFELLRTLTRVNGQARRMIHRRFPRVEQSLQMAGSRPCFNLAWICPRFDIFVLRMDLGNTHLQEALLNPLVMAPDLPLINSVQIAAFQYIILTTSSVRFRQPSSDWPPPMGTVLPIEVSLFPILKRWVAVEGHCLEDLCNLWGPLWDRGIRVMVSEYKRNSQYHPAVEFLGTPKGLRMRFVDRDHVYS</sequence>
<dbReference type="AlphaFoldDB" id="A0AAX4I6A3"/>
<feature type="region of interest" description="Disordered" evidence="1">
    <location>
        <begin position="1"/>
        <end position="22"/>
    </location>
</feature>
<keyword evidence="3" id="KW-1185">Reference proteome</keyword>
<proteinExistence type="predicted"/>
<protein>
    <submittedName>
        <fullName evidence="2">Uncharacterized protein</fullName>
    </submittedName>
</protein>
<evidence type="ECO:0000313" key="3">
    <source>
        <dbReference type="Proteomes" id="UP001322277"/>
    </source>
</evidence>
<dbReference type="Proteomes" id="UP001322277">
    <property type="component" value="Chromosome 2"/>
</dbReference>
<dbReference type="RefSeq" id="XP_062775742.1">
    <property type="nucleotide sequence ID" value="XM_062919691.1"/>
</dbReference>
<organism evidence="2 3">
    <name type="scientific">Colletotrichum destructivum</name>
    <dbReference type="NCBI Taxonomy" id="34406"/>
    <lineage>
        <taxon>Eukaryota</taxon>
        <taxon>Fungi</taxon>
        <taxon>Dikarya</taxon>
        <taxon>Ascomycota</taxon>
        <taxon>Pezizomycotina</taxon>
        <taxon>Sordariomycetes</taxon>
        <taxon>Hypocreomycetidae</taxon>
        <taxon>Glomerellales</taxon>
        <taxon>Glomerellaceae</taxon>
        <taxon>Colletotrichum</taxon>
        <taxon>Colletotrichum destructivum species complex</taxon>
    </lineage>
</organism>
<evidence type="ECO:0000313" key="2">
    <source>
        <dbReference type="EMBL" id="WQF78518.1"/>
    </source>
</evidence>
<dbReference type="EMBL" id="CP137306">
    <property type="protein sequence ID" value="WQF78518.1"/>
    <property type="molecule type" value="Genomic_DNA"/>
</dbReference>
<evidence type="ECO:0000256" key="1">
    <source>
        <dbReference type="SAM" id="MobiDB-lite"/>
    </source>
</evidence>